<feature type="binding site" evidence="1">
    <location>
        <position position="556"/>
    </location>
    <ligand>
        <name>[4Fe-4S] cluster</name>
        <dbReference type="ChEBI" id="CHEBI:49883"/>
        <note>4Fe-4S-S-AdoMet</note>
    </ligand>
</feature>
<feature type="binding site" evidence="1">
    <location>
        <position position="264"/>
    </location>
    <ligand>
        <name>substrate</name>
    </ligand>
</feature>
<gene>
    <name evidence="1 4" type="primary">thiC</name>
    <name evidence="4" type="ORF">KWG56_17690</name>
</gene>
<keyword evidence="5" id="KW-1185">Reference proteome</keyword>
<keyword evidence="1" id="KW-0004">4Fe-4S</keyword>
<evidence type="ECO:0000313" key="4">
    <source>
        <dbReference type="EMBL" id="QYC12335.1"/>
    </source>
</evidence>
<dbReference type="NCBIfam" id="TIGR00190">
    <property type="entry name" value="thiC"/>
    <property type="match status" value="1"/>
</dbReference>
<protein>
    <recommendedName>
        <fullName evidence="1">Phosphomethylpyrimidine synthase</fullName>
        <ecNumber evidence="1">4.1.99.17</ecNumber>
    </recommendedName>
    <alternativeName>
        <fullName evidence="1">Hydroxymethylpyrimidine phosphate synthase</fullName>
        <shortName evidence="1">HMP-P synthase</shortName>
        <shortName evidence="1">HMP-phosphate synthase</shortName>
        <shortName evidence="1">HMPP synthase</shortName>
    </alternativeName>
    <alternativeName>
        <fullName evidence="1">Thiamine biosynthesis protein ThiC</fullName>
    </alternativeName>
</protein>
<dbReference type="InterPro" id="IPR025747">
    <property type="entry name" value="ThiC-associated_dom"/>
</dbReference>
<feature type="binding site" evidence="1">
    <location>
        <position position="427"/>
    </location>
    <ligand>
        <name>substrate</name>
    </ligand>
</feature>
<evidence type="ECO:0000313" key="5">
    <source>
        <dbReference type="Proteomes" id="UP000824334"/>
    </source>
</evidence>
<dbReference type="InterPro" id="IPR002817">
    <property type="entry name" value="ThiC/BzaA/B"/>
</dbReference>
<accession>A0ABX8TM54</accession>
<feature type="binding site" evidence="1">
    <location>
        <position position="548"/>
    </location>
    <ligand>
        <name>[4Fe-4S] cluster</name>
        <dbReference type="ChEBI" id="CHEBI:49883"/>
        <note>4Fe-4S-S-AdoMet</note>
    </ligand>
</feature>
<proteinExistence type="inferred from homology"/>
<evidence type="ECO:0000259" key="3">
    <source>
        <dbReference type="Pfam" id="PF13667"/>
    </source>
</evidence>
<keyword evidence="1" id="KW-0949">S-adenosyl-L-methionine</keyword>
<feature type="region of interest" description="Disordered" evidence="2">
    <location>
        <begin position="81"/>
        <end position="101"/>
    </location>
</feature>
<keyword evidence="1" id="KW-0408">Iron</keyword>
<dbReference type="SFLD" id="SFLDG01114">
    <property type="entry name" value="phosphomethylpyrimidine_syntha"/>
    <property type="match status" value="1"/>
</dbReference>
<feature type="binding site" evidence="1">
    <location>
        <position position="551"/>
    </location>
    <ligand>
        <name>[4Fe-4S] cluster</name>
        <dbReference type="ChEBI" id="CHEBI:49883"/>
        <note>4Fe-4S-S-AdoMet</note>
    </ligand>
</feature>
<dbReference type="SFLD" id="SFLDS00113">
    <property type="entry name" value="Radical_SAM_Phosphomethylpyrim"/>
    <property type="match status" value="1"/>
</dbReference>
<keyword evidence="1" id="KW-0784">Thiamine biosynthesis</keyword>
<feature type="binding site" evidence="1">
    <location>
        <position position="300"/>
    </location>
    <ligand>
        <name>substrate</name>
    </ligand>
</feature>
<feature type="binding site" evidence="1">
    <location>
        <position position="235"/>
    </location>
    <ligand>
        <name>substrate</name>
    </ligand>
</feature>
<keyword evidence="1" id="KW-0862">Zinc</keyword>
<dbReference type="PANTHER" id="PTHR30557:SF1">
    <property type="entry name" value="PHOSPHOMETHYLPYRIMIDINE SYNTHASE, CHLOROPLASTIC"/>
    <property type="match status" value="1"/>
</dbReference>
<feature type="binding site" evidence="1">
    <location>
        <position position="468"/>
    </location>
    <ligand>
        <name>Zn(2+)</name>
        <dbReference type="ChEBI" id="CHEBI:29105"/>
    </ligand>
</feature>
<comment type="pathway">
    <text evidence="1">Cofactor biosynthesis; thiamine diphosphate biosynthesis.</text>
</comment>
<feature type="binding site" evidence="1">
    <location>
        <position position="404"/>
    </location>
    <ligand>
        <name>Zn(2+)</name>
        <dbReference type="ChEBI" id="CHEBI:29105"/>
    </ligand>
</feature>
<dbReference type="SFLD" id="SFLDF00407">
    <property type="entry name" value="phosphomethylpyrimidine_syntha"/>
    <property type="match status" value="1"/>
</dbReference>
<comment type="catalytic activity">
    <reaction evidence="1">
        <text>5-amino-1-(5-phospho-beta-D-ribosyl)imidazole + S-adenosyl-L-methionine = 4-amino-2-methyl-5-(phosphooxymethyl)pyrimidine + CO + 5'-deoxyadenosine + formate + L-methionine + 3 H(+)</text>
        <dbReference type="Rhea" id="RHEA:24840"/>
        <dbReference type="ChEBI" id="CHEBI:15378"/>
        <dbReference type="ChEBI" id="CHEBI:15740"/>
        <dbReference type="ChEBI" id="CHEBI:17245"/>
        <dbReference type="ChEBI" id="CHEBI:17319"/>
        <dbReference type="ChEBI" id="CHEBI:57844"/>
        <dbReference type="ChEBI" id="CHEBI:58354"/>
        <dbReference type="ChEBI" id="CHEBI:59789"/>
        <dbReference type="ChEBI" id="CHEBI:137981"/>
        <dbReference type="EC" id="4.1.99.17"/>
    </reaction>
</comment>
<dbReference type="NCBIfam" id="NF006763">
    <property type="entry name" value="PRK09284.1"/>
    <property type="match status" value="1"/>
</dbReference>
<dbReference type="NCBIfam" id="NF009895">
    <property type="entry name" value="PRK13352.1"/>
    <property type="match status" value="1"/>
</dbReference>
<feature type="domain" description="ThiC-associated" evidence="3">
    <location>
        <begin position="10"/>
        <end position="76"/>
    </location>
</feature>
<dbReference type="PANTHER" id="PTHR30557">
    <property type="entry name" value="THIAMINE BIOSYNTHESIS PROTEIN THIC"/>
    <property type="match status" value="1"/>
</dbReference>
<comment type="similarity">
    <text evidence="1">Belongs to the ThiC family.</text>
</comment>
<dbReference type="Pfam" id="PF13667">
    <property type="entry name" value="ThiC-associated"/>
    <property type="match status" value="1"/>
</dbReference>
<comment type="function">
    <text evidence="1">Catalyzes the synthesis of the hydroxymethylpyrimidine phosphate (HMP-P) moiety of thiamine from aminoimidazole ribotide (AIR) in a radical S-adenosyl-L-methionine (SAM)-dependent reaction.</text>
</comment>
<dbReference type="Pfam" id="PF01964">
    <property type="entry name" value="ThiC_Rad_SAM"/>
    <property type="match status" value="1"/>
</dbReference>
<feature type="binding site" evidence="1">
    <location>
        <begin position="320"/>
        <end position="322"/>
    </location>
    <ligand>
        <name>substrate</name>
    </ligand>
</feature>
<comment type="subunit">
    <text evidence="1">Homodimer.</text>
</comment>
<evidence type="ECO:0000256" key="1">
    <source>
        <dbReference type="HAMAP-Rule" id="MF_00089"/>
    </source>
</evidence>
<feature type="binding site" evidence="1">
    <location>
        <position position="206"/>
    </location>
    <ligand>
        <name>substrate</name>
    </ligand>
</feature>
<name>A0ABX8TM54_9CAUL</name>
<dbReference type="InterPro" id="IPR037509">
    <property type="entry name" value="ThiC"/>
</dbReference>
<feature type="binding site" evidence="1">
    <location>
        <begin position="361"/>
        <end position="364"/>
    </location>
    <ligand>
        <name>substrate</name>
    </ligand>
</feature>
<dbReference type="EC" id="4.1.99.17" evidence="1"/>
<evidence type="ECO:0000256" key="2">
    <source>
        <dbReference type="SAM" id="MobiDB-lite"/>
    </source>
</evidence>
<dbReference type="GO" id="GO:0070284">
    <property type="term" value="F:phosphomethylpyrimidine synthase activity"/>
    <property type="evidence" value="ECO:0007669"/>
    <property type="project" value="UniProtKB-EC"/>
</dbReference>
<keyword evidence="1 4" id="KW-0456">Lyase</keyword>
<keyword evidence="1" id="KW-0479">Metal-binding</keyword>
<dbReference type="Proteomes" id="UP000824334">
    <property type="component" value="Chromosome"/>
</dbReference>
<organism evidence="4 5">
    <name type="scientific">Brevundimonas nasdae</name>
    <dbReference type="NCBI Taxonomy" id="172043"/>
    <lineage>
        <taxon>Bacteria</taxon>
        <taxon>Pseudomonadati</taxon>
        <taxon>Pseudomonadota</taxon>
        <taxon>Alphaproteobacteria</taxon>
        <taxon>Caulobacterales</taxon>
        <taxon>Caulobacteraceae</taxon>
        <taxon>Brevundimonas</taxon>
    </lineage>
</organism>
<reference evidence="4 5" key="1">
    <citation type="submission" date="2021-07" db="EMBL/GenBank/DDBJ databases">
        <title>Isolation and characterization of bacteria from a gold mining with a capacity of golden bioaccumulation.</title>
        <authorList>
            <person name="Yang X.J."/>
        </authorList>
    </citation>
    <scope>NUCLEOTIDE SEQUENCE [LARGE SCALE GENOMIC DNA]</scope>
    <source>
        <strain evidence="4 5">Au29</strain>
    </source>
</reference>
<comment type="cofactor">
    <cofactor evidence="1">
        <name>[4Fe-4S] cluster</name>
        <dbReference type="ChEBI" id="CHEBI:49883"/>
    </cofactor>
    <text evidence="1">Binds 1 [4Fe-4S] cluster per subunit. The cluster is coordinated with 3 cysteines and an exchangeable S-adenosyl-L-methionine.</text>
</comment>
<dbReference type="HAMAP" id="MF_00089">
    <property type="entry name" value="ThiC"/>
    <property type="match status" value="1"/>
</dbReference>
<keyword evidence="1" id="KW-0411">Iron-sulfur</keyword>
<dbReference type="EMBL" id="CP080034">
    <property type="protein sequence ID" value="QYC12335.1"/>
    <property type="molecule type" value="Genomic_DNA"/>
</dbReference>
<sequence length="603" mass="66516">MPTGPRAGGVKVYVAGELYPDIRVPFREVAVHPSANEPPVTIYDSSGPYTDPTVTIDIKKGLPRVKSSWQLDRGDIAPVLNPREVKPEDNGHASGKNLAPRFDTSNHQVFKGVAGRPVTQYEYAQAGIITPEMEYVAIRENMRREQNAPCIRDGEDFGASIPDFVTPEFVRSEIARGRAIIPHNINHPEVEPMIIGRNFLVKINANIGNSAVLSSVDDEVDKLVWATRWGADNVMDLSTGRNIHNIRDWIIRNSSVPIGTVPIYQALEKVNGIAEDLTWEVFRDTLIEQAEQGVDYFTIHAGVRLPFVPMTAKRVTGIVSRGGSIMAKWCLAHHKESFLYEHFEDICDIMRAYDVSFSLGDGLRPGSIADANDEAQFAELRTLGELTKIAWAKGCQVMIEGPGHVPMHKIKANMDEQLKHCHEAPFYTLGPLTTDIAPGYDHITSAIGAAMIGWFGTAMLCYVTPKEHLGLPDRQDVKDGVITYKIAAHAADLAKGHPAARLHDDALSRARFEFRWEDQFNLGLDPETARKYHDETLPKEAHKTAHFCSMCGPKFCSMKISQDIRDAAKAQNDAGASLTEAEAGMAEMSAKFRAGGGVVEVKV</sequence>
<feature type="binding site" evidence="1">
    <location>
        <position position="400"/>
    </location>
    <ligand>
        <name>substrate</name>
    </ligand>
</feature>